<dbReference type="RefSeq" id="WP_119531996.1">
    <property type="nucleotide sequence ID" value="NZ_QXTF01000001.1"/>
</dbReference>
<dbReference type="OrthoDB" id="7564479at2"/>
<protein>
    <submittedName>
        <fullName evidence="2">Nuclear transport factor 2 family protein</fullName>
    </submittedName>
</protein>
<evidence type="ECO:0000259" key="1">
    <source>
        <dbReference type="Pfam" id="PF14534"/>
    </source>
</evidence>
<dbReference type="InterPro" id="IPR032710">
    <property type="entry name" value="NTF2-like_dom_sf"/>
</dbReference>
<keyword evidence="3" id="KW-1185">Reference proteome</keyword>
<gene>
    <name evidence="2" type="ORF">D3M59_04580</name>
</gene>
<feature type="domain" description="DUF4440" evidence="1">
    <location>
        <begin position="8"/>
        <end position="117"/>
    </location>
</feature>
<dbReference type="AlphaFoldDB" id="A0A418Q340"/>
<accession>A0A418Q340</accession>
<evidence type="ECO:0000313" key="3">
    <source>
        <dbReference type="Proteomes" id="UP000285023"/>
    </source>
</evidence>
<sequence>MTKLMSVIEAMENRWMRAWASGDLKELRSLTSRRFRLVMGSKPCAILDFTSWMAAANGRFTCSAYRFGDIYVRDVGSAVVFASQLTIKATLDDQDWSGEFWVTDIWRKSRVRRQWRMVERILSRPESDRRVPAGIRSLQLWRPS</sequence>
<dbReference type="Pfam" id="PF14534">
    <property type="entry name" value="DUF4440"/>
    <property type="match status" value="1"/>
</dbReference>
<dbReference type="Gene3D" id="3.10.450.50">
    <property type="match status" value="1"/>
</dbReference>
<comment type="caution">
    <text evidence="2">The sequence shown here is derived from an EMBL/GenBank/DDBJ whole genome shotgun (WGS) entry which is preliminary data.</text>
</comment>
<organism evidence="2 3">
    <name type="scientific">Sphingomonas edaphi</name>
    <dbReference type="NCBI Taxonomy" id="2315689"/>
    <lineage>
        <taxon>Bacteria</taxon>
        <taxon>Pseudomonadati</taxon>
        <taxon>Pseudomonadota</taxon>
        <taxon>Alphaproteobacteria</taxon>
        <taxon>Sphingomonadales</taxon>
        <taxon>Sphingomonadaceae</taxon>
        <taxon>Sphingomonas</taxon>
    </lineage>
</organism>
<dbReference type="Proteomes" id="UP000285023">
    <property type="component" value="Unassembled WGS sequence"/>
</dbReference>
<reference evidence="2 3" key="1">
    <citation type="submission" date="2018-09" db="EMBL/GenBank/DDBJ databases">
        <title>Sphingomonas sp. DAC4.</title>
        <authorList>
            <person name="Seo T."/>
        </authorList>
    </citation>
    <scope>NUCLEOTIDE SEQUENCE [LARGE SCALE GENOMIC DNA]</scope>
    <source>
        <strain evidence="2 3">DAC4</strain>
    </source>
</reference>
<dbReference type="InterPro" id="IPR027843">
    <property type="entry name" value="DUF4440"/>
</dbReference>
<name>A0A418Q340_9SPHN</name>
<dbReference type="EMBL" id="QXTF01000001">
    <property type="protein sequence ID" value="RIX32243.1"/>
    <property type="molecule type" value="Genomic_DNA"/>
</dbReference>
<dbReference type="SUPFAM" id="SSF54427">
    <property type="entry name" value="NTF2-like"/>
    <property type="match status" value="1"/>
</dbReference>
<proteinExistence type="predicted"/>
<evidence type="ECO:0000313" key="2">
    <source>
        <dbReference type="EMBL" id="RIX32243.1"/>
    </source>
</evidence>